<comment type="caution">
    <text evidence="3">The sequence shown here is derived from an EMBL/GenBank/DDBJ whole genome shotgun (WGS) entry which is preliminary data.</text>
</comment>
<keyword evidence="4" id="KW-1185">Reference proteome</keyword>
<dbReference type="HOGENOM" id="CLU_521553_0_0_9"/>
<evidence type="ECO:0000313" key="3">
    <source>
        <dbReference type="EMBL" id="EHI61936.1"/>
    </source>
</evidence>
<evidence type="ECO:0000256" key="1">
    <source>
        <dbReference type="SAM" id="MobiDB-lite"/>
    </source>
</evidence>
<dbReference type="Proteomes" id="UP000005384">
    <property type="component" value="Unassembled WGS sequence"/>
</dbReference>
<feature type="region of interest" description="Disordered" evidence="1">
    <location>
        <begin position="34"/>
        <end position="72"/>
    </location>
</feature>
<organism evidence="3 4">
    <name type="scientific">Hungatella hathewayi WAL-18680</name>
    <dbReference type="NCBI Taxonomy" id="742737"/>
    <lineage>
        <taxon>Bacteria</taxon>
        <taxon>Bacillati</taxon>
        <taxon>Bacillota</taxon>
        <taxon>Clostridia</taxon>
        <taxon>Lachnospirales</taxon>
        <taxon>Lachnospiraceae</taxon>
        <taxon>Hungatella</taxon>
    </lineage>
</organism>
<name>G5IA47_9FIRM</name>
<dbReference type="PROSITE" id="PS51257">
    <property type="entry name" value="PROKAR_LIPOPROTEIN"/>
    <property type="match status" value="1"/>
</dbReference>
<feature type="signal peptide" evidence="2">
    <location>
        <begin position="1"/>
        <end position="31"/>
    </location>
</feature>
<feature type="chain" id="PRO_5003478433" evidence="2">
    <location>
        <begin position="32"/>
        <end position="522"/>
    </location>
</feature>
<sequence length="522" mass="59354">MHMYRRQVKYTIVVFLIVLFCMTLLSCSQKAAVPMEGPAPSETEPLEGPAPSETELVEGSASSKTKPDLAGETAKEAVKHYMEFLKKEDMYELTASPPYPRGDSRASYAIGDSTGDGVPELHLEGGGHYYIYTYREGEVALLLELILYQQLTPAKDGTLVLSKRVDSGPDTIRAEYRIPPEEDLAAEKARLDGSTDYYEVIRLLPDGSGGVNISRLHSFSKIFRNNRGFAEYVYSVDGEACTAEEWEIQVGILNDKSKQLAWTAIFPREEWDYLDAKEEGSGDNSGEDSEEWQFYKRILSGDFSLIEMEDRGRLASFYESSLDPSTGRSNWKYILLDFNGDGIRDLFIQFDSDSSNYTSTDFYDNNVSRGVALICYSAEKTKCMISDGITGVRMIPLKNGQIIWLEGYAATRTLLLGRMERDTVWHETEKAFTILHVSYDIGLYYNEDWYEEWYGPGRKEGETYYFVQNYNDGHPEGVCKELSKEDWRRLEEWMGALLIPDSQWEPASVFLPERYPISFSQG</sequence>
<gene>
    <name evidence="3" type="ORF">HMPREF9473_00387</name>
</gene>
<reference evidence="3 4" key="1">
    <citation type="submission" date="2011-08" db="EMBL/GenBank/DDBJ databases">
        <title>The Genome Sequence of Clostridium hathewayi WAL-18680.</title>
        <authorList>
            <consortium name="The Broad Institute Genome Sequencing Platform"/>
            <person name="Earl A."/>
            <person name="Ward D."/>
            <person name="Feldgarden M."/>
            <person name="Gevers D."/>
            <person name="Finegold S.M."/>
            <person name="Summanen P.H."/>
            <person name="Molitoris D.R."/>
            <person name="Song M."/>
            <person name="Daigneault M."/>
            <person name="Allen-Vercoe E."/>
            <person name="Young S.K."/>
            <person name="Zeng Q."/>
            <person name="Gargeya S."/>
            <person name="Fitzgerald M."/>
            <person name="Haas B."/>
            <person name="Abouelleil A."/>
            <person name="Alvarado L."/>
            <person name="Arachchi H.M."/>
            <person name="Berlin A."/>
            <person name="Brown A."/>
            <person name="Chapman S.B."/>
            <person name="Chen Z."/>
            <person name="Dunbar C."/>
            <person name="Freedman E."/>
            <person name="Gearin G."/>
            <person name="Gellesch M."/>
            <person name="Goldberg J."/>
            <person name="Griggs A."/>
            <person name="Gujja S."/>
            <person name="Heiman D."/>
            <person name="Howarth C."/>
            <person name="Larson L."/>
            <person name="Lui A."/>
            <person name="MacDonald P.J.P."/>
            <person name="Montmayeur A."/>
            <person name="Murphy C."/>
            <person name="Neiman D."/>
            <person name="Pearson M."/>
            <person name="Priest M."/>
            <person name="Roberts A."/>
            <person name="Saif S."/>
            <person name="Shea T."/>
            <person name="Shenoy N."/>
            <person name="Sisk P."/>
            <person name="Stolte C."/>
            <person name="Sykes S."/>
            <person name="Wortman J."/>
            <person name="Nusbaum C."/>
            <person name="Birren B."/>
        </authorList>
    </citation>
    <scope>NUCLEOTIDE SEQUENCE [LARGE SCALE GENOMIC DNA]</scope>
    <source>
        <strain evidence="3 4">WAL-18680</strain>
    </source>
</reference>
<evidence type="ECO:0000256" key="2">
    <source>
        <dbReference type="SAM" id="SignalP"/>
    </source>
</evidence>
<dbReference type="PATRIC" id="fig|742737.3.peg.386"/>
<keyword evidence="2" id="KW-0732">Signal</keyword>
<dbReference type="AlphaFoldDB" id="G5IA47"/>
<dbReference type="EMBL" id="ADLN01000001">
    <property type="protein sequence ID" value="EHI61936.1"/>
    <property type="molecule type" value="Genomic_DNA"/>
</dbReference>
<accession>G5IA47</accession>
<proteinExistence type="predicted"/>
<protein>
    <submittedName>
        <fullName evidence="3">Uncharacterized protein</fullName>
    </submittedName>
</protein>
<evidence type="ECO:0000313" key="4">
    <source>
        <dbReference type="Proteomes" id="UP000005384"/>
    </source>
</evidence>